<dbReference type="PANTHER" id="PTHR34297:SF1">
    <property type="entry name" value="ASP23_GLS24 FAMILY ENVELOPE STRESS RESPONSE PROTEIN"/>
    <property type="match status" value="1"/>
</dbReference>
<protein>
    <submittedName>
        <fullName evidence="3">Asp23/Gls24 family envelope stress response protein</fullName>
    </submittedName>
</protein>
<dbReference type="InterPro" id="IPR005531">
    <property type="entry name" value="Asp23"/>
</dbReference>
<name>A0A6L3W375_9ACTN</name>
<keyword evidence="4" id="KW-1185">Reference proteome</keyword>
<feature type="compositionally biased region" description="Pro residues" evidence="2">
    <location>
        <begin position="72"/>
        <end position="92"/>
    </location>
</feature>
<feature type="compositionally biased region" description="Basic and acidic residues" evidence="2">
    <location>
        <begin position="46"/>
        <end position="57"/>
    </location>
</feature>
<evidence type="ECO:0000256" key="2">
    <source>
        <dbReference type="SAM" id="MobiDB-lite"/>
    </source>
</evidence>
<gene>
    <name evidence="3" type="ORF">F9B16_08690</name>
</gene>
<dbReference type="AlphaFoldDB" id="A0A6L3W375"/>
<evidence type="ECO:0000256" key="1">
    <source>
        <dbReference type="ARBA" id="ARBA00005721"/>
    </source>
</evidence>
<dbReference type="OrthoDB" id="3482525at2"/>
<organism evidence="3 4">
    <name type="scientific">Actinomadura montaniterrae</name>
    <dbReference type="NCBI Taxonomy" id="1803903"/>
    <lineage>
        <taxon>Bacteria</taxon>
        <taxon>Bacillati</taxon>
        <taxon>Actinomycetota</taxon>
        <taxon>Actinomycetes</taxon>
        <taxon>Streptosporangiales</taxon>
        <taxon>Thermomonosporaceae</taxon>
        <taxon>Actinomadura</taxon>
    </lineage>
</organism>
<feature type="region of interest" description="Disordered" evidence="2">
    <location>
        <begin position="1"/>
        <end position="97"/>
    </location>
</feature>
<dbReference type="Proteomes" id="UP000483004">
    <property type="component" value="Unassembled WGS sequence"/>
</dbReference>
<proteinExistence type="inferred from homology"/>
<reference evidence="3 4" key="1">
    <citation type="submission" date="2019-09" db="EMBL/GenBank/DDBJ databases">
        <title>Actinomadura physcomitrii sp. nov., a novel actinomycete isolated from moss [Physcomitrium sphaericum (Ludw) Fuernr].</title>
        <authorList>
            <person name="Liu C."/>
            <person name="Zhuang X."/>
        </authorList>
    </citation>
    <scope>NUCLEOTIDE SEQUENCE [LARGE SCALE GENOMIC DNA]</scope>
    <source>
        <strain evidence="3 4">CYP1-1B</strain>
    </source>
</reference>
<comment type="caution">
    <text evidence="3">The sequence shown here is derived from an EMBL/GenBank/DDBJ whole genome shotgun (WGS) entry which is preliminary data.</text>
</comment>
<dbReference type="EMBL" id="WBMR01000016">
    <property type="protein sequence ID" value="KAB2386020.1"/>
    <property type="molecule type" value="Genomic_DNA"/>
</dbReference>
<comment type="similarity">
    <text evidence="1">Belongs to the asp23 family.</text>
</comment>
<evidence type="ECO:0000313" key="4">
    <source>
        <dbReference type="Proteomes" id="UP000483004"/>
    </source>
</evidence>
<accession>A0A6L3W375</accession>
<sequence>MPLAGGRARRRQRPADAPAGGACVTSRPSLRHHGSSSRPVGAIMTELEKGRAGDGAEPRPGAGSTPFFPGAPGMPGPVPPPGAPLPAPPAPAAPAGAAPRVEGRITVGDEVAEKVAVLAALEVGGVCGLGSGVRVRSAGDAVTVDVGIAVEYGHVIMDVAAAVQAGVARMAGLMLGARVSAVNVTVEDVRRSPGAGSGQVGAGQAGRA</sequence>
<evidence type="ECO:0000313" key="3">
    <source>
        <dbReference type="EMBL" id="KAB2386020.1"/>
    </source>
</evidence>
<dbReference type="Pfam" id="PF03780">
    <property type="entry name" value="Asp23"/>
    <property type="match status" value="1"/>
</dbReference>
<dbReference type="PANTHER" id="PTHR34297">
    <property type="entry name" value="HYPOTHETICAL CYTOSOLIC PROTEIN-RELATED"/>
    <property type="match status" value="1"/>
</dbReference>